<dbReference type="InterPro" id="IPR010310">
    <property type="entry name" value="T7SS_ESAT-6-like"/>
</dbReference>
<comment type="caution">
    <text evidence="3">The sequence shown here is derived from an EMBL/GenBank/DDBJ whole genome shotgun (WGS) entry which is preliminary data.</text>
</comment>
<comment type="similarity">
    <text evidence="1">Belongs to the WXG100 family.</text>
</comment>
<accession>A0ABR7WCW8</accession>
<sequence>MVLNADLERLRATSHAVAQLHGDIANGWSRIAKQAEDLFGSSWHGIAADSYAEPWAHCCDGFEHVLTSLDSMGRALVEAAQTYTEQEASNTRVIEDAASPPLLNLS</sequence>
<dbReference type="Pfam" id="PF06013">
    <property type="entry name" value="WXG100"/>
    <property type="match status" value="1"/>
</dbReference>
<evidence type="ECO:0000256" key="2">
    <source>
        <dbReference type="SAM" id="MobiDB-lite"/>
    </source>
</evidence>
<protein>
    <recommendedName>
        <fullName evidence="1">ESAT-6-like protein</fullName>
    </recommendedName>
</protein>
<evidence type="ECO:0000313" key="4">
    <source>
        <dbReference type="Proteomes" id="UP000602395"/>
    </source>
</evidence>
<dbReference type="NCBIfam" id="TIGR03930">
    <property type="entry name" value="WXG100_ESAT6"/>
    <property type="match status" value="1"/>
</dbReference>
<dbReference type="Gene3D" id="1.10.287.1060">
    <property type="entry name" value="ESAT-6-like"/>
    <property type="match status" value="1"/>
</dbReference>
<dbReference type="RefSeq" id="WP_190267255.1">
    <property type="nucleotide sequence ID" value="NZ_BAABAD010000004.1"/>
</dbReference>
<keyword evidence="4" id="KW-1185">Reference proteome</keyword>
<reference evidence="3 4" key="1">
    <citation type="submission" date="2020-09" db="EMBL/GenBank/DDBJ databases">
        <title>Novel species in genus Gordonia.</title>
        <authorList>
            <person name="Zhang G."/>
        </authorList>
    </citation>
    <scope>NUCLEOTIDE SEQUENCE [LARGE SCALE GENOMIC DNA]</scope>
    <source>
        <strain evidence="3 4">ON-33</strain>
    </source>
</reference>
<feature type="region of interest" description="Disordered" evidence="2">
    <location>
        <begin position="87"/>
        <end position="106"/>
    </location>
</feature>
<name>A0ABR7WCW8_9ACTN</name>
<dbReference type="EMBL" id="JACWMS010000002">
    <property type="protein sequence ID" value="MBD1320644.1"/>
    <property type="molecule type" value="Genomic_DNA"/>
</dbReference>
<proteinExistence type="inferred from homology"/>
<evidence type="ECO:0000313" key="3">
    <source>
        <dbReference type="EMBL" id="MBD1320644.1"/>
    </source>
</evidence>
<evidence type="ECO:0000256" key="1">
    <source>
        <dbReference type="RuleBase" id="RU362001"/>
    </source>
</evidence>
<organism evidence="3 4">
    <name type="scientific">Gordonia hankookensis</name>
    <dbReference type="NCBI Taxonomy" id="589403"/>
    <lineage>
        <taxon>Bacteria</taxon>
        <taxon>Bacillati</taxon>
        <taxon>Actinomycetota</taxon>
        <taxon>Actinomycetes</taxon>
        <taxon>Mycobacteriales</taxon>
        <taxon>Gordoniaceae</taxon>
        <taxon>Gordonia</taxon>
    </lineage>
</organism>
<dbReference type="InterPro" id="IPR036689">
    <property type="entry name" value="ESAT-6-like_sf"/>
</dbReference>
<dbReference type="Proteomes" id="UP000602395">
    <property type="component" value="Unassembled WGS sequence"/>
</dbReference>
<dbReference type="SUPFAM" id="SSF140453">
    <property type="entry name" value="EsxAB dimer-like"/>
    <property type="match status" value="1"/>
</dbReference>
<gene>
    <name evidence="3" type="ORF">IDF66_13745</name>
</gene>